<dbReference type="AlphaFoldDB" id="A0A9E2L5T6"/>
<gene>
    <name evidence="1" type="ORF">H9789_01755</name>
</gene>
<reference evidence="1" key="1">
    <citation type="journal article" date="2021" name="PeerJ">
        <title>Extensive microbial diversity within the chicken gut microbiome revealed by metagenomics and culture.</title>
        <authorList>
            <person name="Gilroy R."/>
            <person name="Ravi A."/>
            <person name="Getino M."/>
            <person name="Pursley I."/>
            <person name="Horton D.L."/>
            <person name="Alikhan N.F."/>
            <person name="Baker D."/>
            <person name="Gharbi K."/>
            <person name="Hall N."/>
            <person name="Watson M."/>
            <person name="Adriaenssens E.M."/>
            <person name="Foster-Nyarko E."/>
            <person name="Jarju S."/>
            <person name="Secka A."/>
            <person name="Antonio M."/>
            <person name="Oren A."/>
            <person name="Chaudhuri R.R."/>
            <person name="La Ragione R."/>
            <person name="Hildebrand F."/>
            <person name="Pallen M.J."/>
        </authorList>
    </citation>
    <scope>NUCLEOTIDE SEQUENCE</scope>
    <source>
        <strain evidence="1">G3-2149</strain>
    </source>
</reference>
<accession>A0A9E2L5T6</accession>
<proteinExistence type="predicted"/>
<evidence type="ECO:0000313" key="1">
    <source>
        <dbReference type="EMBL" id="MBU3852555.1"/>
    </source>
</evidence>
<organism evidence="1 2">
    <name type="scientific">Candidatus Paraprevotella stercoravium</name>
    <dbReference type="NCBI Taxonomy" id="2838725"/>
    <lineage>
        <taxon>Bacteria</taxon>
        <taxon>Pseudomonadati</taxon>
        <taxon>Bacteroidota</taxon>
        <taxon>Bacteroidia</taxon>
        <taxon>Bacteroidales</taxon>
        <taxon>Prevotellaceae</taxon>
        <taxon>Paraprevotella</taxon>
    </lineage>
</organism>
<reference evidence="1" key="2">
    <citation type="submission" date="2021-04" db="EMBL/GenBank/DDBJ databases">
        <authorList>
            <person name="Gilroy R."/>
        </authorList>
    </citation>
    <scope>NUCLEOTIDE SEQUENCE</scope>
    <source>
        <strain evidence="1">G3-2149</strain>
    </source>
</reference>
<dbReference type="Proteomes" id="UP000823865">
    <property type="component" value="Unassembled WGS sequence"/>
</dbReference>
<comment type="caution">
    <text evidence="1">The sequence shown here is derived from an EMBL/GenBank/DDBJ whole genome shotgun (WGS) entry which is preliminary data.</text>
</comment>
<sequence>MEVRIFQFFKYTCRISKHRLSLCRQEHCLCSVYKNIKQQTVFKDAKQAILYALLIPVVENSISEKGIIIRNAAAVCGGQDCCAL</sequence>
<protein>
    <submittedName>
        <fullName evidence="1">Uncharacterized protein</fullName>
    </submittedName>
</protein>
<evidence type="ECO:0000313" key="2">
    <source>
        <dbReference type="Proteomes" id="UP000823865"/>
    </source>
</evidence>
<name>A0A9E2L5T6_9BACT</name>
<dbReference type="EMBL" id="JAHLFU010000030">
    <property type="protein sequence ID" value="MBU3852555.1"/>
    <property type="molecule type" value="Genomic_DNA"/>
</dbReference>